<dbReference type="InterPro" id="IPR050983">
    <property type="entry name" value="GST_Omega/HSP26"/>
</dbReference>
<dbReference type="Gene3D" id="1.20.1050.10">
    <property type="match status" value="1"/>
</dbReference>
<dbReference type="Gene3D" id="3.40.30.10">
    <property type="entry name" value="Glutaredoxin"/>
    <property type="match status" value="1"/>
</dbReference>
<dbReference type="Pfam" id="PF22041">
    <property type="entry name" value="GST_C_7"/>
    <property type="match status" value="1"/>
</dbReference>
<dbReference type="OrthoDB" id="4951845at2759"/>
<feature type="domain" description="GST N-terminal" evidence="1">
    <location>
        <begin position="19"/>
        <end position="93"/>
    </location>
</feature>
<dbReference type="SUPFAM" id="SSF52833">
    <property type="entry name" value="Thioredoxin-like"/>
    <property type="match status" value="1"/>
</dbReference>
<dbReference type="GeneID" id="35602142"/>
<accession>A0A2D3V8Q8</accession>
<dbReference type="GO" id="GO:0016740">
    <property type="term" value="F:transferase activity"/>
    <property type="evidence" value="ECO:0007669"/>
    <property type="project" value="UniProtKB-KW"/>
</dbReference>
<dbReference type="InterPro" id="IPR004045">
    <property type="entry name" value="Glutathione_S-Trfase_N"/>
</dbReference>
<protein>
    <submittedName>
        <fullName evidence="3">Related to putative glutathione S-transferase</fullName>
    </submittedName>
</protein>
<keyword evidence="4" id="KW-1185">Reference proteome</keyword>
<dbReference type="RefSeq" id="XP_023628046.1">
    <property type="nucleotide sequence ID" value="XM_023772278.1"/>
</dbReference>
<feature type="domain" description="Glutathione S-transferase UstS-like C-terminal" evidence="2">
    <location>
        <begin position="119"/>
        <end position="239"/>
    </location>
</feature>
<dbReference type="InterPro" id="IPR036282">
    <property type="entry name" value="Glutathione-S-Trfase_C_sf"/>
</dbReference>
<keyword evidence="3" id="KW-0808">Transferase</keyword>
<dbReference type="Proteomes" id="UP000225277">
    <property type="component" value="Unassembled WGS sequence"/>
</dbReference>
<evidence type="ECO:0000313" key="3">
    <source>
        <dbReference type="EMBL" id="CZT21157.1"/>
    </source>
</evidence>
<name>A0A2D3V8Q8_9PEZI</name>
<dbReference type="GO" id="GO:0005737">
    <property type="term" value="C:cytoplasm"/>
    <property type="evidence" value="ECO:0007669"/>
    <property type="project" value="TreeGrafter"/>
</dbReference>
<sequence>MSHDITFFDLPSKGKSACWSLNPWKARLVLNYKNLPYKTQWIEYPDVAPTFKSYGIPANSPELNPNAEYSIPAAQINGQYIMDSLSIAHTLEDLQPEPSLHLNSEYVGRTQEAILKLWGQLAPIAMHRIPDMLLNPCSAQYFQETRTKRFGMSLAEFAKSDKAENAWPGAQPILEEIKTILHENSGGPYVLGNKPSFADFILAGWWRFTELLDNDGDLHGRIMQFDDGFLEHYDACKKWMERVD</sequence>
<dbReference type="PANTHER" id="PTHR43968">
    <property type="match status" value="1"/>
</dbReference>
<dbReference type="EMBL" id="FJUY01000010">
    <property type="protein sequence ID" value="CZT21157.1"/>
    <property type="molecule type" value="Genomic_DNA"/>
</dbReference>
<dbReference type="PANTHER" id="PTHR43968:SF6">
    <property type="entry name" value="GLUTATHIONE S-TRANSFERASE OMEGA"/>
    <property type="match status" value="1"/>
</dbReference>
<organism evidence="3 4">
    <name type="scientific">Ramularia collo-cygni</name>
    <dbReference type="NCBI Taxonomy" id="112498"/>
    <lineage>
        <taxon>Eukaryota</taxon>
        <taxon>Fungi</taxon>
        <taxon>Dikarya</taxon>
        <taxon>Ascomycota</taxon>
        <taxon>Pezizomycotina</taxon>
        <taxon>Dothideomycetes</taxon>
        <taxon>Dothideomycetidae</taxon>
        <taxon>Mycosphaerellales</taxon>
        <taxon>Mycosphaerellaceae</taxon>
        <taxon>Ramularia</taxon>
    </lineage>
</organism>
<reference evidence="3 4" key="1">
    <citation type="submission" date="2016-03" db="EMBL/GenBank/DDBJ databases">
        <authorList>
            <person name="Ploux O."/>
        </authorList>
    </citation>
    <scope>NUCLEOTIDE SEQUENCE [LARGE SCALE GENOMIC DNA]</scope>
    <source>
        <strain evidence="3 4">URUG2</strain>
    </source>
</reference>
<dbReference type="STRING" id="112498.A0A2D3V8Q8"/>
<dbReference type="InterPro" id="IPR054416">
    <property type="entry name" value="GST_UstS-like_C"/>
</dbReference>
<dbReference type="SUPFAM" id="SSF47616">
    <property type="entry name" value="GST C-terminal domain-like"/>
    <property type="match status" value="1"/>
</dbReference>
<gene>
    <name evidence="3" type="ORF">RCC_07018</name>
</gene>
<evidence type="ECO:0000259" key="1">
    <source>
        <dbReference type="Pfam" id="PF13409"/>
    </source>
</evidence>
<dbReference type="Pfam" id="PF13409">
    <property type="entry name" value="GST_N_2"/>
    <property type="match status" value="1"/>
</dbReference>
<evidence type="ECO:0000259" key="2">
    <source>
        <dbReference type="Pfam" id="PF22041"/>
    </source>
</evidence>
<proteinExistence type="predicted"/>
<dbReference type="AlphaFoldDB" id="A0A2D3V8Q8"/>
<dbReference type="InterPro" id="IPR036249">
    <property type="entry name" value="Thioredoxin-like_sf"/>
</dbReference>
<evidence type="ECO:0000313" key="4">
    <source>
        <dbReference type="Proteomes" id="UP000225277"/>
    </source>
</evidence>